<proteinExistence type="predicted"/>
<gene>
    <name evidence="1" type="ORF">MQP27_13325</name>
</gene>
<sequence>MEDAAPDSSPPVGWFHIDLQVRTLAWMPFWWFNTLSWTIVDGNGYIVEYGWGRKKSVYADANAALRRAYAGGLNWPSST</sequence>
<organism evidence="1 2">
    <name type="scientific">Streptomyces cylindrosporus</name>
    <dbReference type="NCBI Taxonomy" id="2927583"/>
    <lineage>
        <taxon>Bacteria</taxon>
        <taxon>Bacillati</taxon>
        <taxon>Actinomycetota</taxon>
        <taxon>Actinomycetes</taxon>
        <taxon>Kitasatosporales</taxon>
        <taxon>Streptomycetaceae</taxon>
        <taxon>Streptomyces</taxon>
    </lineage>
</organism>
<dbReference type="Proteomes" id="UP001165269">
    <property type="component" value="Unassembled WGS sequence"/>
</dbReference>
<keyword evidence="2" id="KW-1185">Reference proteome</keyword>
<evidence type="ECO:0000313" key="2">
    <source>
        <dbReference type="Proteomes" id="UP001165269"/>
    </source>
</evidence>
<comment type="caution">
    <text evidence="1">The sequence shown here is derived from an EMBL/GenBank/DDBJ whole genome shotgun (WGS) entry which is preliminary data.</text>
</comment>
<evidence type="ECO:0000313" key="1">
    <source>
        <dbReference type="EMBL" id="MCI3272094.1"/>
    </source>
</evidence>
<reference evidence="1" key="1">
    <citation type="submission" date="2022-03" db="EMBL/GenBank/DDBJ databases">
        <title>Streptomyces 7R015 and 7R016 isolated from Barleria lupulina in Thailand.</title>
        <authorList>
            <person name="Kanchanasin P."/>
            <person name="Phongsopitanun W."/>
            <person name="Tanasupawat S."/>
        </authorList>
    </citation>
    <scope>NUCLEOTIDE SEQUENCE</scope>
    <source>
        <strain evidence="1">7R015</strain>
    </source>
</reference>
<name>A0ABS9Y4G7_9ACTN</name>
<protein>
    <submittedName>
        <fullName evidence="1">Uncharacterized protein</fullName>
    </submittedName>
</protein>
<dbReference type="EMBL" id="JALDAY010000004">
    <property type="protein sequence ID" value="MCI3272094.1"/>
    <property type="molecule type" value="Genomic_DNA"/>
</dbReference>
<dbReference type="RefSeq" id="WP_242765267.1">
    <property type="nucleotide sequence ID" value="NZ_JALDAY010000004.1"/>
</dbReference>
<accession>A0ABS9Y4G7</accession>